<evidence type="ECO:0000256" key="2">
    <source>
        <dbReference type="ARBA" id="ARBA00023004"/>
    </source>
</evidence>
<dbReference type="Pfam" id="PF14226">
    <property type="entry name" value="DIOX_N"/>
    <property type="match status" value="1"/>
</dbReference>
<dbReference type="InterPro" id="IPR044861">
    <property type="entry name" value="IPNS-like_FE2OG_OXY"/>
</dbReference>
<dbReference type="PANTHER" id="PTHR47990">
    <property type="entry name" value="2-OXOGLUTARATE (2OG) AND FE(II)-DEPENDENT OXYGENASE SUPERFAMILY PROTEIN-RELATED"/>
    <property type="match status" value="1"/>
</dbReference>
<keyword evidence="3" id="KW-0560">Oxidoreductase</keyword>
<dbReference type="EMBL" id="JASCZI010122102">
    <property type="protein sequence ID" value="MED6163700.1"/>
    <property type="molecule type" value="Genomic_DNA"/>
</dbReference>
<protein>
    <recommendedName>
        <fullName evidence="5">Fe2OG dioxygenase domain-containing protein</fullName>
    </recommendedName>
</protein>
<dbReference type="Proteomes" id="UP001341840">
    <property type="component" value="Unassembled WGS sequence"/>
</dbReference>
<dbReference type="SUPFAM" id="SSF51197">
    <property type="entry name" value="Clavaminate synthase-like"/>
    <property type="match status" value="1"/>
</dbReference>
<evidence type="ECO:0000313" key="7">
    <source>
        <dbReference type="Proteomes" id="UP001341840"/>
    </source>
</evidence>
<dbReference type="InterPro" id="IPR026992">
    <property type="entry name" value="DIOX_N"/>
</dbReference>
<evidence type="ECO:0000256" key="3">
    <source>
        <dbReference type="RuleBase" id="RU003682"/>
    </source>
</evidence>
<evidence type="ECO:0000256" key="4">
    <source>
        <dbReference type="SAM" id="MobiDB-lite"/>
    </source>
</evidence>
<proteinExistence type="inferred from homology"/>
<name>A0ABU6UTR0_9FABA</name>
<accession>A0ABU6UTR0</accession>
<dbReference type="InterPro" id="IPR005123">
    <property type="entry name" value="Oxoglu/Fe-dep_dioxygenase_dom"/>
</dbReference>
<dbReference type="PROSITE" id="PS51471">
    <property type="entry name" value="FE2OG_OXY"/>
    <property type="match status" value="1"/>
</dbReference>
<dbReference type="Pfam" id="PF03171">
    <property type="entry name" value="2OG-FeII_Oxy"/>
    <property type="match status" value="1"/>
</dbReference>
<dbReference type="Gene3D" id="2.60.120.330">
    <property type="entry name" value="B-lactam Antibiotic, Isopenicillin N Synthase, Chain"/>
    <property type="match status" value="1"/>
</dbReference>
<keyword evidence="1 3" id="KW-0479">Metal-binding</keyword>
<evidence type="ECO:0000259" key="5">
    <source>
        <dbReference type="PROSITE" id="PS51471"/>
    </source>
</evidence>
<sequence>MESLPPSLRHLNHHQAPPTINHNGNSTNPTKDKDNQDQEYDLAVPIIDLQSLSHEKSKLDEACKEWGFFRLVNHGIPLTLLNQLQDQAKQMFSLSFDTKQASCNGNSTTASYFWGTPALTTSGTALTGGPQNAHLVEGFSFSMGQISQFQPQLPELESFRLLLVEYGKHLSRIATTLFEELVKSLELKNLLDPLSSKSSYLDVNTGNVRVYRYPSCPDSNDVRWGINEHTDSSVLSILSQDDQVSGLEVLKDHKWVTVKPIPNTMIINIGDMMQALSDDTYKSVFHRVKINNNKERISICYFVFPDGDVKIESSKYKPFSYNEFRAQVQKDIKETGNKVAGLSRFPRNNKDN</sequence>
<comment type="similarity">
    <text evidence="3">Belongs to the iron/ascorbate-dependent oxidoreductase family.</text>
</comment>
<evidence type="ECO:0000313" key="6">
    <source>
        <dbReference type="EMBL" id="MED6163700.1"/>
    </source>
</evidence>
<evidence type="ECO:0000256" key="1">
    <source>
        <dbReference type="ARBA" id="ARBA00022723"/>
    </source>
</evidence>
<dbReference type="InterPro" id="IPR050231">
    <property type="entry name" value="Iron_ascorbate_oxido_reductase"/>
</dbReference>
<keyword evidence="2 3" id="KW-0408">Iron</keyword>
<feature type="compositionally biased region" description="Polar residues" evidence="4">
    <location>
        <begin position="18"/>
        <end position="29"/>
    </location>
</feature>
<feature type="region of interest" description="Disordered" evidence="4">
    <location>
        <begin position="1"/>
        <end position="36"/>
    </location>
</feature>
<feature type="domain" description="Fe2OG dioxygenase" evidence="5">
    <location>
        <begin position="204"/>
        <end position="305"/>
    </location>
</feature>
<dbReference type="PRINTS" id="PR00682">
    <property type="entry name" value="IPNSYNTHASE"/>
</dbReference>
<gene>
    <name evidence="6" type="ORF">PIB30_082569</name>
</gene>
<dbReference type="InterPro" id="IPR027443">
    <property type="entry name" value="IPNS-like_sf"/>
</dbReference>
<keyword evidence="7" id="KW-1185">Reference proteome</keyword>
<comment type="caution">
    <text evidence="6">The sequence shown here is derived from an EMBL/GenBank/DDBJ whole genome shotgun (WGS) entry which is preliminary data.</text>
</comment>
<organism evidence="6 7">
    <name type="scientific">Stylosanthes scabra</name>
    <dbReference type="NCBI Taxonomy" id="79078"/>
    <lineage>
        <taxon>Eukaryota</taxon>
        <taxon>Viridiplantae</taxon>
        <taxon>Streptophyta</taxon>
        <taxon>Embryophyta</taxon>
        <taxon>Tracheophyta</taxon>
        <taxon>Spermatophyta</taxon>
        <taxon>Magnoliopsida</taxon>
        <taxon>eudicotyledons</taxon>
        <taxon>Gunneridae</taxon>
        <taxon>Pentapetalae</taxon>
        <taxon>rosids</taxon>
        <taxon>fabids</taxon>
        <taxon>Fabales</taxon>
        <taxon>Fabaceae</taxon>
        <taxon>Papilionoideae</taxon>
        <taxon>50 kb inversion clade</taxon>
        <taxon>dalbergioids sensu lato</taxon>
        <taxon>Dalbergieae</taxon>
        <taxon>Pterocarpus clade</taxon>
        <taxon>Stylosanthes</taxon>
    </lineage>
</organism>
<reference evidence="6 7" key="1">
    <citation type="journal article" date="2023" name="Plants (Basel)">
        <title>Bridging the Gap: Combining Genomics and Transcriptomics Approaches to Understand Stylosanthes scabra, an Orphan Legume from the Brazilian Caatinga.</title>
        <authorList>
            <person name="Ferreira-Neto J.R.C."/>
            <person name="da Silva M.D."/>
            <person name="Binneck E."/>
            <person name="de Melo N.F."/>
            <person name="da Silva R.H."/>
            <person name="de Melo A.L.T.M."/>
            <person name="Pandolfi V."/>
            <person name="Bustamante F.O."/>
            <person name="Brasileiro-Vidal A.C."/>
            <person name="Benko-Iseppon A.M."/>
        </authorList>
    </citation>
    <scope>NUCLEOTIDE SEQUENCE [LARGE SCALE GENOMIC DNA]</scope>
    <source>
        <tissue evidence="6">Leaves</tissue>
    </source>
</reference>